<feature type="region of interest" description="Disordered" evidence="1">
    <location>
        <begin position="1"/>
        <end position="137"/>
    </location>
</feature>
<feature type="compositionally biased region" description="Polar residues" evidence="1">
    <location>
        <begin position="176"/>
        <end position="185"/>
    </location>
</feature>
<feature type="region of interest" description="Disordered" evidence="1">
    <location>
        <begin position="152"/>
        <end position="185"/>
    </location>
</feature>
<protein>
    <submittedName>
        <fullName evidence="2">Uncharacterized protein</fullName>
    </submittedName>
</protein>
<evidence type="ECO:0000313" key="2">
    <source>
        <dbReference type="EMBL" id="PJJ77178.1"/>
    </source>
</evidence>
<dbReference type="Proteomes" id="UP000231693">
    <property type="component" value="Unassembled WGS sequence"/>
</dbReference>
<sequence>MPGRERRVGELDELARLLGEPRAGRGATEPRAGSTVPDVPRRHAPSDVPGTLTQRYASTSTVPTGSTSTVPTPTVPTPTVPAGPTPSVGRAPAPRPGGLHHASASAPSANPPAGGVHGPRPLREVSTTRCGASAGSRAIPAAAYASSYQDVAAPGQSVTCTPPRRARSTHALTRAPNATSSAVVR</sequence>
<gene>
    <name evidence="2" type="ORF">CLV28_0392</name>
</gene>
<feature type="compositionally biased region" description="Low complexity" evidence="1">
    <location>
        <begin position="102"/>
        <end position="113"/>
    </location>
</feature>
<keyword evidence="3" id="KW-1185">Reference proteome</keyword>
<organism evidence="2 3">
    <name type="scientific">Sediminihabitans luteus</name>
    <dbReference type="NCBI Taxonomy" id="1138585"/>
    <lineage>
        <taxon>Bacteria</taxon>
        <taxon>Bacillati</taxon>
        <taxon>Actinomycetota</taxon>
        <taxon>Actinomycetes</taxon>
        <taxon>Micrococcales</taxon>
        <taxon>Cellulomonadaceae</taxon>
        <taxon>Sediminihabitans</taxon>
    </lineage>
</organism>
<evidence type="ECO:0000256" key="1">
    <source>
        <dbReference type="SAM" id="MobiDB-lite"/>
    </source>
</evidence>
<dbReference type="EMBL" id="PGFE01000001">
    <property type="protein sequence ID" value="PJJ77178.1"/>
    <property type="molecule type" value="Genomic_DNA"/>
</dbReference>
<feature type="compositionally biased region" description="Basic and acidic residues" evidence="1">
    <location>
        <begin position="1"/>
        <end position="15"/>
    </location>
</feature>
<comment type="caution">
    <text evidence="2">The sequence shown here is derived from an EMBL/GenBank/DDBJ whole genome shotgun (WGS) entry which is preliminary data.</text>
</comment>
<name>A0A2M9CZL0_9CELL</name>
<dbReference type="AlphaFoldDB" id="A0A2M9CZL0"/>
<reference evidence="2 3" key="1">
    <citation type="submission" date="2017-11" db="EMBL/GenBank/DDBJ databases">
        <title>Genomic Encyclopedia of Archaeal and Bacterial Type Strains, Phase II (KMG-II): From Individual Species to Whole Genera.</title>
        <authorList>
            <person name="Goeker M."/>
        </authorList>
    </citation>
    <scope>NUCLEOTIDE SEQUENCE [LARGE SCALE GENOMIC DNA]</scope>
    <source>
        <strain evidence="2 3">DSM 25478</strain>
    </source>
</reference>
<feature type="compositionally biased region" description="Low complexity" evidence="1">
    <location>
        <begin position="57"/>
        <end position="72"/>
    </location>
</feature>
<accession>A0A2M9CZL0</accession>
<evidence type="ECO:0000313" key="3">
    <source>
        <dbReference type="Proteomes" id="UP000231693"/>
    </source>
</evidence>
<feature type="compositionally biased region" description="Pro residues" evidence="1">
    <location>
        <begin position="73"/>
        <end position="84"/>
    </location>
</feature>
<proteinExistence type="predicted"/>